<keyword evidence="2" id="KW-0805">Transcription regulation</keyword>
<evidence type="ECO:0000256" key="1">
    <source>
        <dbReference type="ARBA" id="ARBA00009437"/>
    </source>
</evidence>
<accession>A0A2T6CA54</accession>
<dbReference type="SUPFAM" id="SSF53850">
    <property type="entry name" value="Periplasmic binding protein-like II"/>
    <property type="match status" value="1"/>
</dbReference>
<feature type="domain" description="HTH lysR-type" evidence="5">
    <location>
        <begin position="16"/>
        <end position="73"/>
    </location>
</feature>
<dbReference type="InterPro" id="IPR036390">
    <property type="entry name" value="WH_DNA-bd_sf"/>
</dbReference>
<dbReference type="Proteomes" id="UP000244092">
    <property type="component" value="Unassembled WGS sequence"/>
</dbReference>
<dbReference type="GO" id="GO:0003677">
    <property type="term" value="F:DNA binding"/>
    <property type="evidence" value="ECO:0007669"/>
    <property type="project" value="UniProtKB-KW"/>
</dbReference>
<evidence type="ECO:0000259" key="5">
    <source>
        <dbReference type="PROSITE" id="PS50931"/>
    </source>
</evidence>
<dbReference type="Gene3D" id="3.40.190.290">
    <property type="match status" value="1"/>
</dbReference>
<evidence type="ECO:0000256" key="2">
    <source>
        <dbReference type="ARBA" id="ARBA00023015"/>
    </source>
</evidence>
<dbReference type="RefSeq" id="WP_231476727.1">
    <property type="nucleotide sequence ID" value="NZ_CANMAK010000011.1"/>
</dbReference>
<organism evidence="6 7">
    <name type="scientific">Sulfitobacter mediterraneus</name>
    <dbReference type="NCBI Taxonomy" id="83219"/>
    <lineage>
        <taxon>Bacteria</taxon>
        <taxon>Pseudomonadati</taxon>
        <taxon>Pseudomonadota</taxon>
        <taxon>Alphaproteobacteria</taxon>
        <taxon>Rhodobacterales</taxon>
        <taxon>Roseobacteraceae</taxon>
        <taxon>Sulfitobacter</taxon>
    </lineage>
</organism>
<evidence type="ECO:0000256" key="3">
    <source>
        <dbReference type="ARBA" id="ARBA00023125"/>
    </source>
</evidence>
<sequence length="327" mass="36432">MKSMRLPHQQRFPWNLDWNLLRMFMVVVEQRGISKAADFLGLKQPTVSAALKRLELSTGRTLIIRKPNEFTITRAGQVLYTECATIFGSISQLPALMDVDNTDLRGHLSIAITSYVISDHFDDFLNRFSKAHPNVTYSFTVSESDEVETAISQNRASCGICLLSKAPKNLDTMVLYREYFGLYCGARHPLFNVADIEPKELEGEPFVAFQTEAEGGPLEAIAHLRARLGLANTWRGVSSSLNEIRRMIMANIGIGALPVHVAQQDVIAGHIRQLPPYEDLPMVNIYLISNPARRQSEADAVFLTALAKELSAIDIAERTYGPEPTPS</sequence>
<gene>
    <name evidence="6" type="ORF">C8N31_11325</name>
</gene>
<name>A0A2T6CA54_9RHOB</name>
<reference evidence="6 7" key="1">
    <citation type="submission" date="2018-04" db="EMBL/GenBank/DDBJ databases">
        <title>Genomic Encyclopedia of Archaeal and Bacterial Type Strains, Phase II (KMG-II): from individual species to whole genera.</title>
        <authorList>
            <person name="Goeker M."/>
        </authorList>
    </citation>
    <scope>NUCLEOTIDE SEQUENCE [LARGE SCALE GENOMIC DNA]</scope>
    <source>
        <strain evidence="6 7">DSM 12244</strain>
    </source>
</reference>
<dbReference type="Gene3D" id="1.10.10.10">
    <property type="entry name" value="Winged helix-like DNA-binding domain superfamily/Winged helix DNA-binding domain"/>
    <property type="match status" value="1"/>
</dbReference>
<dbReference type="EMBL" id="QBKU01000013">
    <property type="protein sequence ID" value="PTX72099.1"/>
    <property type="molecule type" value="Genomic_DNA"/>
</dbReference>
<comment type="similarity">
    <text evidence="1">Belongs to the LysR transcriptional regulatory family.</text>
</comment>
<comment type="caution">
    <text evidence="6">The sequence shown here is derived from an EMBL/GenBank/DDBJ whole genome shotgun (WGS) entry which is preliminary data.</text>
</comment>
<keyword evidence="3" id="KW-0238">DNA-binding</keyword>
<proteinExistence type="inferred from homology"/>
<evidence type="ECO:0000313" key="6">
    <source>
        <dbReference type="EMBL" id="PTX72099.1"/>
    </source>
</evidence>
<dbReference type="Pfam" id="PF00126">
    <property type="entry name" value="HTH_1"/>
    <property type="match status" value="1"/>
</dbReference>
<protein>
    <submittedName>
        <fullName evidence="6">LysR family transcriptional regulator</fullName>
    </submittedName>
</protein>
<keyword evidence="4" id="KW-0804">Transcription</keyword>
<evidence type="ECO:0000313" key="7">
    <source>
        <dbReference type="Proteomes" id="UP000244092"/>
    </source>
</evidence>
<dbReference type="GO" id="GO:0005829">
    <property type="term" value="C:cytosol"/>
    <property type="evidence" value="ECO:0007669"/>
    <property type="project" value="TreeGrafter"/>
</dbReference>
<dbReference type="InterPro" id="IPR036388">
    <property type="entry name" value="WH-like_DNA-bd_sf"/>
</dbReference>
<dbReference type="InterPro" id="IPR050950">
    <property type="entry name" value="HTH-type_LysR_regulators"/>
</dbReference>
<dbReference type="Pfam" id="PF03466">
    <property type="entry name" value="LysR_substrate"/>
    <property type="match status" value="1"/>
</dbReference>
<evidence type="ECO:0000256" key="4">
    <source>
        <dbReference type="ARBA" id="ARBA00023163"/>
    </source>
</evidence>
<dbReference type="PROSITE" id="PS50931">
    <property type="entry name" value="HTH_LYSR"/>
    <property type="match status" value="1"/>
</dbReference>
<dbReference type="PANTHER" id="PTHR30419">
    <property type="entry name" value="HTH-TYPE TRANSCRIPTIONAL REGULATOR YBHD"/>
    <property type="match status" value="1"/>
</dbReference>
<dbReference type="SUPFAM" id="SSF46785">
    <property type="entry name" value="Winged helix' DNA-binding domain"/>
    <property type="match status" value="1"/>
</dbReference>
<dbReference type="InterPro" id="IPR000847">
    <property type="entry name" value="LysR_HTH_N"/>
</dbReference>
<dbReference type="AlphaFoldDB" id="A0A2T6CA54"/>
<dbReference type="GO" id="GO:0003700">
    <property type="term" value="F:DNA-binding transcription factor activity"/>
    <property type="evidence" value="ECO:0007669"/>
    <property type="project" value="InterPro"/>
</dbReference>
<dbReference type="CDD" id="cd05466">
    <property type="entry name" value="PBP2_LTTR_substrate"/>
    <property type="match status" value="1"/>
</dbReference>
<dbReference type="InterPro" id="IPR005119">
    <property type="entry name" value="LysR_subst-bd"/>
</dbReference>